<comment type="similarity">
    <text evidence="1">Belongs to the arginase family. Agmatinase subfamily.</text>
</comment>
<reference evidence="6 7" key="1">
    <citation type="submission" date="2020-08" db="EMBL/GenBank/DDBJ databases">
        <title>Genomic Encyclopedia of Archaeal and Bacterial Type Strains, Phase II (KMG-II): from individual species to whole genera.</title>
        <authorList>
            <person name="Goeker M."/>
        </authorList>
    </citation>
    <scope>NUCLEOTIDE SEQUENCE [LARGE SCALE GENOMIC DNA]</scope>
    <source>
        <strain evidence="6 7">DSM 23288</strain>
    </source>
</reference>
<feature type="binding site" evidence="4">
    <location>
        <position position="122"/>
    </location>
    <ligand>
        <name>Mn(2+)</name>
        <dbReference type="ChEBI" id="CHEBI:29035"/>
        <label>1</label>
    </ligand>
</feature>
<feature type="binding site" evidence="4">
    <location>
        <position position="236"/>
    </location>
    <ligand>
        <name>Mn(2+)</name>
        <dbReference type="ChEBI" id="CHEBI:29035"/>
        <label>1</label>
    </ligand>
</feature>
<dbReference type="PRINTS" id="PR00116">
    <property type="entry name" value="ARGINASE"/>
</dbReference>
<dbReference type="AlphaFoldDB" id="A0A840IGL7"/>
<dbReference type="PIRSF" id="PIRSF036979">
    <property type="entry name" value="Arginase"/>
    <property type="match status" value="1"/>
</dbReference>
<dbReference type="PROSITE" id="PS01053">
    <property type="entry name" value="ARGINASE_1"/>
    <property type="match status" value="1"/>
</dbReference>
<evidence type="ECO:0000256" key="2">
    <source>
        <dbReference type="ARBA" id="ARBA00022723"/>
    </source>
</evidence>
<dbReference type="GO" id="GO:0046872">
    <property type="term" value="F:metal ion binding"/>
    <property type="evidence" value="ECO:0007669"/>
    <property type="project" value="UniProtKB-KW"/>
</dbReference>
<keyword evidence="4" id="KW-0464">Manganese</keyword>
<keyword evidence="3 5" id="KW-0378">Hydrolase</keyword>
<protein>
    <submittedName>
        <fullName evidence="6">Agmatinase</fullName>
        <ecNumber evidence="6">3.5.3.11</ecNumber>
    </submittedName>
</protein>
<dbReference type="SUPFAM" id="SSF52768">
    <property type="entry name" value="Arginase/deacetylase"/>
    <property type="match status" value="1"/>
</dbReference>
<keyword evidence="2 4" id="KW-0479">Metal-binding</keyword>
<accession>A0A840IGL7</accession>
<feature type="binding site" evidence="4">
    <location>
        <position position="238"/>
    </location>
    <ligand>
        <name>Mn(2+)</name>
        <dbReference type="ChEBI" id="CHEBI:29035"/>
        <label>1</label>
    </ligand>
</feature>
<dbReference type="Pfam" id="PF00491">
    <property type="entry name" value="Arginase"/>
    <property type="match status" value="1"/>
</dbReference>
<dbReference type="RefSeq" id="WP_183342836.1">
    <property type="nucleotide sequence ID" value="NZ_JACHNU010000003.1"/>
</dbReference>
<dbReference type="PANTHER" id="PTHR11358:SF26">
    <property type="entry name" value="GUANIDINO ACID HYDROLASE, MITOCHONDRIAL"/>
    <property type="match status" value="1"/>
</dbReference>
<evidence type="ECO:0000256" key="3">
    <source>
        <dbReference type="ARBA" id="ARBA00022801"/>
    </source>
</evidence>
<sequence>MHQPWDALEAPRFTGPRTFGRLPHLTALDGVDAAVFGMPWDGGTSFRSGARFGPEAVRSASAMLRTYNPAQRTQVFGALSTIDYGDAPTVPGYIEETLPRIEAFVAPLAEAGVVTAGIGGDHSVTLAELRAHAAVHGPLGLIHLDAHSDLWDRYNGQPYNHGTVFRRAIEEGLVDPARYVQAGLRGSLYGPGDVALGDELGVESIPWLELAELSPEAFAERARARVGDGPVFVTFDVDFVDPAFCPGTGTPEVGGPTSSQALRYVRALTGLRRLVGVDVVEVAPAYDGPGQATALLASTVLFELLTLVQMAREEGSGR</sequence>
<gene>
    <name evidence="6" type="ORF">BDZ31_002697</name>
</gene>
<comment type="cofactor">
    <cofactor evidence="4">
        <name>Mn(2+)</name>
        <dbReference type="ChEBI" id="CHEBI:29035"/>
    </cofactor>
    <text evidence="4">Binds 2 manganese ions per subunit.</text>
</comment>
<dbReference type="EMBL" id="JACHNU010000003">
    <property type="protein sequence ID" value="MBB4663108.1"/>
    <property type="molecule type" value="Genomic_DNA"/>
</dbReference>
<keyword evidence="7" id="KW-1185">Reference proteome</keyword>
<dbReference type="PANTHER" id="PTHR11358">
    <property type="entry name" value="ARGINASE/AGMATINASE"/>
    <property type="match status" value="1"/>
</dbReference>
<dbReference type="InterPro" id="IPR023696">
    <property type="entry name" value="Ureohydrolase_dom_sf"/>
</dbReference>
<dbReference type="GO" id="GO:0008783">
    <property type="term" value="F:agmatinase activity"/>
    <property type="evidence" value="ECO:0007669"/>
    <property type="project" value="UniProtKB-EC"/>
</dbReference>
<feature type="binding site" evidence="4">
    <location>
        <position position="147"/>
    </location>
    <ligand>
        <name>Mn(2+)</name>
        <dbReference type="ChEBI" id="CHEBI:29035"/>
        <label>1</label>
    </ligand>
</feature>
<dbReference type="PROSITE" id="PS51409">
    <property type="entry name" value="ARGINASE_2"/>
    <property type="match status" value="1"/>
</dbReference>
<dbReference type="Gene3D" id="3.40.800.10">
    <property type="entry name" value="Ureohydrolase domain"/>
    <property type="match status" value="1"/>
</dbReference>
<feature type="binding site" evidence="4">
    <location>
        <position position="145"/>
    </location>
    <ligand>
        <name>Mn(2+)</name>
        <dbReference type="ChEBI" id="CHEBI:29035"/>
        <label>1</label>
    </ligand>
</feature>
<dbReference type="NCBIfam" id="TIGR01230">
    <property type="entry name" value="agmatinase"/>
    <property type="match status" value="1"/>
</dbReference>
<dbReference type="InterPro" id="IPR006035">
    <property type="entry name" value="Ureohydrolase"/>
</dbReference>
<comment type="caution">
    <text evidence="6">The sequence shown here is derived from an EMBL/GenBank/DDBJ whole genome shotgun (WGS) entry which is preliminary data.</text>
</comment>
<dbReference type="Proteomes" id="UP000585272">
    <property type="component" value="Unassembled WGS sequence"/>
</dbReference>
<evidence type="ECO:0000256" key="5">
    <source>
        <dbReference type="RuleBase" id="RU003684"/>
    </source>
</evidence>
<proteinExistence type="inferred from homology"/>
<dbReference type="GO" id="GO:0033389">
    <property type="term" value="P:putrescine biosynthetic process from arginine, via agmatine"/>
    <property type="evidence" value="ECO:0007669"/>
    <property type="project" value="TreeGrafter"/>
</dbReference>
<organism evidence="6 7">
    <name type="scientific">Conexibacter arvalis</name>
    <dbReference type="NCBI Taxonomy" id="912552"/>
    <lineage>
        <taxon>Bacteria</taxon>
        <taxon>Bacillati</taxon>
        <taxon>Actinomycetota</taxon>
        <taxon>Thermoleophilia</taxon>
        <taxon>Solirubrobacterales</taxon>
        <taxon>Conexibacteraceae</taxon>
        <taxon>Conexibacter</taxon>
    </lineage>
</organism>
<evidence type="ECO:0000313" key="7">
    <source>
        <dbReference type="Proteomes" id="UP000585272"/>
    </source>
</evidence>
<evidence type="ECO:0000256" key="1">
    <source>
        <dbReference type="ARBA" id="ARBA00009227"/>
    </source>
</evidence>
<evidence type="ECO:0000256" key="4">
    <source>
        <dbReference type="PIRSR" id="PIRSR036979-1"/>
    </source>
</evidence>
<dbReference type="CDD" id="cd11592">
    <property type="entry name" value="Agmatinase_PAH"/>
    <property type="match status" value="1"/>
</dbReference>
<name>A0A840IGL7_9ACTN</name>
<dbReference type="EC" id="3.5.3.11" evidence="6"/>
<dbReference type="InterPro" id="IPR020855">
    <property type="entry name" value="Ureohydrolase_Mn_BS"/>
</dbReference>
<evidence type="ECO:0000313" key="6">
    <source>
        <dbReference type="EMBL" id="MBB4663108.1"/>
    </source>
</evidence>
<dbReference type="InterPro" id="IPR005925">
    <property type="entry name" value="Agmatinase-rel"/>
</dbReference>
<feature type="binding site" evidence="4">
    <location>
        <position position="149"/>
    </location>
    <ligand>
        <name>Mn(2+)</name>
        <dbReference type="ChEBI" id="CHEBI:29035"/>
        <label>1</label>
    </ligand>
</feature>